<dbReference type="RefSeq" id="WP_192818895.1">
    <property type="nucleotide sequence ID" value="NZ_CP062310.1"/>
</dbReference>
<sequence>MVRFSELAPEYVTLEGQAVAVDELYTVYVNGKSYVSISASPSGLYELALGLLVGDGVASGPGDILDVKVDRSSRRIDVYLDRDVSVSPYRVEDCGAAAARGVYVYSGATFSLRELVGLVGEFDRASIATARLLAVHSSAIVQPSRGEGVLAHDPSRHTSMVKAIGSAIARGFKLGDSVAITTGRASSDIVVRLARAGVPVLVSLKGPLMSGIRASEMLGVTLVLVARHREGGRGFRPVTHPWRILPT</sequence>
<dbReference type="AlphaFoldDB" id="A0A7L9FIR7"/>
<dbReference type="EMBL" id="CP062310">
    <property type="protein sequence ID" value="QOJ78923.1"/>
    <property type="molecule type" value="Genomic_DNA"/>
</dbReference>
<dbReference type="PANTHER" id="PTHR30592">
    <property type="entry name" value="FORMATE DEHYDROGENASE"/>
    <property type="match status" value="1"/>
</dbReference>
<dbReference type="Proteomes" id="UP000594121">
    <property type="component" value="Chromosome"/>
</dbReference>
<dbReference type="Gene3D" id="3.10.20.10">
    <property type="match status" value="1"/>
</dbReference>
<keyword evidence="3" id="KW-0808">Transferase</keyword>
<proteinExistence type="predicted"/>
<dbReference type="InParanoid" id="A0A7L9FIR7"/>
<accession>A0A7L9FIR7</accession>
<evidence type="ECO:0000256" key="1">
    <source>
        <dbReference type="ARBA" id="ARBA00022490"/>
    </source>
</evidence>
<keyword evidence="2" id="KW-0501">Molybdenum cofactor biosynthesis</keyword>
<reference evidence="3 4" key="1">
    <citation type="submission" date="2020-10" db="EMBL/GenBank/DDBJ databases">
        <title>Thermofilum lucidum 3507LT sp. nov. a novel member of Thermofilaceae family isolated from Chile hot spring, and proposal of description order Thermofilales.</title>
        <authorList>
            <person name="Zayulina K.S."/>
            <person name="Elcheninov A.G."/>
            <person name="Toshchakov S.V."/>
            <person name="Kublanov I.V."/>
        </authorList>
    </citation>
    <scope>NUCLEOTIDE SEQUENCE [LARGE SCALE GENOMIC DNA]</scope>
    <source>
        <strain evidence="3 4">3507LT</strain>
    </source>
</reference>
<keyword evidence="1" id="KW-0963">Cytoplasm</keyword>
<evidence type="ECO:0000313" key="4">
    <source>
        <dbReference type="Proteomes" id="UP000594121"/>
    </source>
</evidence>
<dbReference type="InterPro" id="IPR016193">
    <property type="entry name" value="Cytidine_deaminase-like"/>
</dbReference>
<dbReference type="SUPFAM" id="SSF53927">
    <property type="entry name" value="Cytidine deaminase-like"/>
    <property type="match status" value="1"/>
</dbReference>
<organism evidence="3 4">
    <name type="scientific">Infirmifilum lucidum</name>
    <dbReference type="NCBI Taxonomy" id="2776706"/>
    <lineage>
        <taxon>Archaea</taxon>
        <taxon>Thermoproteota</taxon>
        <taxon>Thermoprotei</taxon>
        <taxon>Thermofilales</taxon>
        <taxon>Thermofilaceae</taxon>
        <taxon>Infirmifilum</taxon>
    </lineage>
</organism>
<dbReference type="GO" id="GO:0006777">
    <property type="term" value="P:Mo-molybdopterin cofactor biosynthetic process"/>
    <property type="evidence" value="ECO:0007669"/>
    <property type="project" value="UniProtKB-KW"/>
</dbReference>
<gene>
    <name evidence="3" type="ORF">IG193_00195</name>
</gene>
<dbReference type="GeneID" id="59148269"/>
<name>A0A7L9FIR7_9CREN</name>
<dbReference type="InterPro" id="IPR003786">
    <property type="entry name" value="FdhD"/>
</dbReference>
<dbReference type="Gene3D" id="3.40.140.10">
    <property type="entry name" value="Cytidine Deaminase, domain 2"/>
    <property type="match status" value="1"/>
</dbReference>
<protein>
    <submittedName>
        <fullName evidence="3">Formate dehydrogenase accessory sulfurtransferase FdhD</fullName>
    </submittedName>
</protein>
<keyword evidence="4" id="KW-1185">Reference proteome</keyword>
<dbReference type="Pfam" id="PF02634">
    <property type="entry name" value="FdhD-NarQ"/>
    <property type="match status" value="1"/>
</dbReference>
<dbReference type="KEGG" id="thel:IG193_00195"/>
<dbReference type="PANTHER" id="PTHR30592:SF1">
    <property type="entry name" value="SULFUR CARRIER PROTEIN FDHD"/>
    <property type="match status" value="1"/>
</dbReference>
<dbReference type="GO" id="GO:0016783">
    <property type="term" value="F:sulfurtransferase activity"/>
    <property type="evidence" value="ECO:0007669"/>
    <property type="project" value="InterPro"/>
</dbReference>
<evidence type="ECO:0000313" key="3">
    <source>
        <dbReference type="EMBL" id="QOJ78923.1"/>
    </source>
</evidence>
<evidence type="ECO:0000256" key="2">
    <source>
        <dbReference type="ARBA" id="ARBA00023150"/>
    </source>
</evidence>